<name>A0A6S5RKQ8_9GAMM</name>
<accession>A0A6S5RKQ8</accession>
<sequence length="77" mass="8758">MQHLVFNQAISRVRPDGSIKVAGRCKQAEFRIEEFLGDTSRILQFANMNQQINAFEYEIGLLVINQEFETNAGIGIQ</sequence>
<dbReference type="AlphaFoldDB" id="A0A6S5RKQ8"/>
<dbReference type="EMBL" id="AP022213">
    <property type="protein sequence ID" value="BBT15573.1"/>
    <property type="molecule type" value="Genomic_DNA"/>
</dbReference>
<organism evidence="1 2">
    <name type="scientific">Metapseudomonas otitidis</name>
    <dbReference type="NCBI Taxonomy" id="319939"/>
    <lineage>
        <taxon>Bacteria</taxon>
        <taxon>Pseudomonadati</taxon>
        <taxon>Pseudomonadota</taxon>
        <taxon>Gammaproteobacteria</taxon>
        <taxon>Pseudomonadales</taxon>
        <taxon>Pseudomonadaceae</taxon>
        <taxon>Metapseudomonas</taxon>
    </lineage>
</organism>
<protein>
    <submittedName>
        <fullName evidence="1">Uncharacterized protein</fullName>
    </submittedName>
</protein>
<dbReference type="Proteomes" id="UP000515591">
    <property type="component" value="Chromosome"/>
</dbReference>
<evidence type="ECO:0000313" key="1">
    <source>
        <dbReference type="EMBL" id="BBT15573.1"/>
    </source>
</evidence>
<proteinExistence type="predicted"/>
<gene>
    <name evidence="1" type="ORF">WP8S17C03_16220</name>
</gene>
<reference evidence="1 2" key="1">
    <citation type="submission" date="2019-12" db="EMBL/GenBank/DDBJ databases">
        <title>complete genome sequences of Pseudomonas otitidis str. WP8-S17-CRE-03 isolated from wastewater treatment plant effluent.</title>
        <authorList>
            <person name="Sekizuka T."/>
            <person name="Itokawa K."/>
            <person name="Yatsu K."/>
            <person name="Inamine Y."/>
            <person name="Kuroda M."/>
        </authorList>
    </citation>
    <scope>NUCLEOTIDE SEQUENCE [LARGE SCALE GENOMIC DNA]</scope>
    <source>
        <strain evidence="1 2">WP8-S17-CRE-03</strain>
    </source>
</reference>
<evidence type="ECO:0000313" key="2">
    <source>
        <dbReference type="Proteomes" id="UP000515591"/>
    </source>
</evidence>